<comment type="function">
    <text evidence="11">Mannosyltransferase involved in glycosylphosphatidylinositol-anchor biosynthesis.</text>
</comment>
<reference evidence="14" key="3">
    <citation type="submission" date="2020-10" db="UniProtKB">
        <authorList>
            <consortium name="WormBaseParasite"/>
        </authorList>
    </citation>
    <scope>IDENTIFICATION</scope>
</reference>
<dbReference type="GO" id="GO:0031501">
    <property type="term" value="C:mannosyltransferase complex"/>
    <property type="evidence" value="ECO:0007669"/>
    <property type="project" value="TreeGrafter"/>
</dbReference>
<dbReference type="Proteomes" id="UP000492820">
    <property type="component" value="Unassembled WGS sequence"/>
</dbReference>
<gene>
    <name evidence="12" type="ORF">EgrG_001023900</name>
</gene>
<dbReference type="EC" id="2.4.1.-" evidence="11"/>
<evidence type="ECO:0000313" key="12">
    <source>
        <dbReference type="EMBL" id="CDS17480.1"/>
    </source>
</evidence>
<evidence type="ECO:0000256" key="7">
    <source>
        <dbReference type="ARBA" id="ARBA00022692"/>
    </source>
</evidence>
<keyword evidence="7 11" id="KW-0812">Transmembrane</keyword>
<feature type="transmembrane region" description="Helical" evidence="11">
    <location>
        <begin position="484"/>
        <end position="503"/>
    </location>
</feature>
<evidence type="ECO:0000256" key="5">
    <source>
        <dbReference type="ARBA" id="ARBA00022676"/>
    </source>
</evidence>
<dbReference type="PANTHER" id="PTHR12468:SF2">
    <property type="entry name" value="GPI MANNOSYLTRANSFERASE 2"/>
    <property type="match status" value="1"/>
</dbReference>
<comment type="similarity">
    <text evidence="3 11">Belongs to the PIGV family.</text>
</comment>
<evidence type="ECO:0000313" key="14">
    <source>
        <dbReference type="WBParaSite" id="EgrG_001023900"/>
    </source>
</evidence>
<name>A0A068WCL5_ECHGR</name>
<protein>
    <recommendedName>
        <fullName evidence="11">GPI mannosyltransferase 2</fullName>
        <ecNumber evidence="11">2.4.1.-</ecNumber>
    </recommendedName>
</protein>
<dbReference type="Pfam" id="PF04188">
    <property type="entry name" value="Mannosyl_trans2"/>
    <property type="match status" value="1"/>
</dbReference>
<feature type="transmembrane region" description="Helical" evidence="11">
    <location>
        <begin position="112"/>
        <end position="131"/>
    </location>
</feature>
<keyword evidence="5 11" id="KW-0328">Glycosyltransferase</keyword>
<feature type="transmembrane region" description="Helical" evidence="11">
    <location>
        <begin position="354"/>
        <end position="372"/>
    </location>
</feature>
<evidence type="ECO:0000256" key="9">
    <source>
        <dbReference type="ARBA" id="ARBA00022989"/>
    </source>
</evidence>
<keyword evidence="6 11" id="KW-0808">Transferase</keyword>
<dbReference type="GO" id="GO:0005789">
    <property type="term" value="C:endoplasmic reticulum membrane"/>
    <property type="evidence" value="ECO:0007669"/>
    <property type="project" value="UniProtKB-SubCell"/>
</dbReference>
<dbReference type="UniPathway" id="UPA00196"/>
<reference evidence="12 13" key="1">
    <citation type="journal article" date="2013" name="Nature">
        <title>The genomes of four tapeworm species reveal adaptations to parasitism.</title>
        <authorList>
            <person name="Tsai I.J."/>
            <person name="Zarowiecki M."/>
            <person name="Holroyd N."/>
            <person name="Garciarrubio A."/>
            <person name="Sanchez-Flores A."/>
            <person name="Brooks K.L."/>
            <person name="Tracey A."/>
            <person name="Bobes R.J."/>
            <person name="Fragoso G."/>
            <person name="Sciutto E."/>
            <person name="Aslett M."/>
            <person name="Beasley H."/>
            <person name="Bennett H.M."/>
            <person name="Cai J."/>
            <person name="Camicia F."/>
            <person name="Clark R."/>
            <person name="Cucher M."/>
            <person name="De Silva N."/>
            <person name="Day T.A."/>
            <person name="Deplazes P."/>
            <person name="Estrada K."/>
            <person name="Fernandez C."/>
            <person name="Holland P.W."/>
            <person name="Hou J."/>
            <person name="Hu S."/>
            <person name="Huckvale T."/>
            <person name="Hung S.S."/>
            <person name="Kamenetzky L."/>
            <person name="Keane J.A."/>
            <person name="Kiss F."/>
            <person name="Koziol U."/>
            <person name="Lambert O."/>
            <person name="Liu K."/>
            <person name="Luo X."/>
            <person name="Luo Y."/>
            <person name="Macchiaroli N."/>
            <person name="Nichol S."/>
            <person name="Paps J."/>
            <person name="Parkinson J."/>
            <person name="Pouchkina-Stantcheva N."/>
            <person name="Riddiford N."/>
            <person name="Rosenzvit M."/>
            <person name="Salinas G."/>
            <person name="Wasmuth J.D."/>
            <person name="Zamanian M."/>
            <person name="Zheng Y."/>
            <person name="Cai X."/>
            <person name="Soberon X."/>
            <person name="Olson P.D."/>
            <person name="Laclette J.P."/>
            <person name="Brehm K."/>
            <person name="Berriman M."/>
            <person name="Garciarrubio A."/>
            <person name="Bobes R.J."/>
            <person name="Fragoso G."/>
            <person name="Sanchez-Flores A."/>
            <person name="Estrada K."/>
            <person name="Cevallos M.A."/>
            <person name="Morett E."/>
            <person name="Gonzalez V."/>
            <person name="Portillo T."/>
            <person name="Ochoa-Leyva A."/>
            <person name="Jose M.V."/>
            <person name="Sciutto E."/>
            <person name="Landa A."/>
            <person name="Jimenez L."/>
            <person name="Valdes V."/>
            <person name="Carrero J.C."/>
            <person name="Larralde C."/>
            <person name="Morales-Montor J."/>
            <person name="Limon-Lason J."/>
            <person name="Soberon X."/>
            <person name="Laclette J.P."/>
        </authorList>
    </citation>
    <scope>NUCLEOTIDE SEQUENCE [LARGE SCALE GENOMIC DNA]</scope>
</reference>
<sequence length="506" mass="58098">MKSECKNLIAFAAIVKLLVIILLILSSLLPNYRADAFEPPEVSCTSKIDCLLRYTLDGFHKWDAIYFHFIAVNGYLLENTLAFFPLFPIFLRLISSLTYTLLPLWSFWTHSILVGVVLSFFCNLLCTVQMYRLSKLLLMSDSLSVVSALLFAINPASVFFTTLYSEALYSFLFLSALIWTYECKYVTGCLILSMTVFCRSNGLVNCGFPCFFQFILLVNKLRSLYGKGRRGSAKHSPLPVSAATMAVFHRFLALLAIFLCMSSPYLIYQYYAGFLYCSTLPKPASLSFMLPKKPGPELEEFANELGVLTPYSINSSFQPVWCAGVPWSSYMLLQKKFWDVGAFSYYRWRQLPNFLLALPVLFLIFKIVSLFGRKTPKTIFSFGLLEDSRKHQLLVPHIYHALFLSMYGIINVHIQVLTRMLFSSCPVLYWYCASVLLNEQDNIFGRSHLRKAKTMESSMPRQLIGLFRLVNPLSYPPWSSQRTLLYYFYSYIVIGCLMHSNFLPWT</sequence>
<proteinExistence type="inferred from homology"/>
<dbReference type="EMBL" id="LK028577">
    <property type="protein sequence ID" value="CDS17480.1"/>
    <property type="molecule type" value="Genomic_DNA"/>
</dbReference>
<evidence type="ECO:0000256" key="1">
    <source>
        <dbReference type="ARBA" id="ARBA00004477"/>
    </source>
</evidence>
<comment type="pathway">
    <text evidence="2 11">Glycolipid biosynthesis; glycosylphosphatidylinositol-anchor biosynthesis.</text>
</comment>
<keyword evidence="9 11" id="KW-1133">Transmembrane helix</keyword>
<comment type="subcellular location">
    <subcellularLocation>
        <location evidence="1 11">Endoplasmic reticulum membrane</location>
        <topology evidence="1 11">Multi-pass membrane protein</topology>
    </subcellularLocation>
</comment>
<dbReference type="OrthoDB" id="10252502at2759"/>
<evidence type="ECO:0000313" key="13">
    <source>
        <dbReference type="Proteomes" id="UP000492820"/>
    </source>
</evidence>
<feature type="transmembrane region" description="Helical" evidence="11">
    <location>
        <begin position="7"/>
        <end position="29"/>
    </location>
</feature>
<keyword evidence="8 11" id="KW-0256">Endoplasmic reticulum</keyword>
<dbReference type="GO" id="GO:0006506">
    <property type="term" value="P:GPI anchor biosynthetic process"/>
    <property type="evidence" value="ECO:0007669"/>
    <property type="project" value="UniProtKB-UniPathway"/>
</dbReference>
<feature type="transmembrane region" description="Helical" evidence="11">
    <location>
        <begin position="393"/>
        <end position="414"/>
    </location>
</feature>
<evidence type="ECO:0000256" key="10">
    <source>
        <dbReference type="ARBA" id="ARBA00023136"/>
    </source>
</evidence>
<keyword evidence="4 11" id="KW-0337">GPI-anchor biosynthesis</keyword>
<evidence type="ECO:0000256" key="2">
    <source>
        <dbReference type="ARBA" id="ARBA00004687"/>
    </source>
</evidence>
<feature type="transmembrane region" description="Helical" evidence="11">
    <location>
        <begin position="251"/>
        <end position="271"/>
    </location>
</feature>
<evidence type="ECO:0000256" key="3">
    <source>
        <dbReference type="ARBA" id="ARBA00008698"/>
    </source>
</evidence>
<dbReference type="AlphaFoldDB" id="A0A068WCL5"/>
<dbReference type="GO" id="GO:0000009">
    <property type="term" value="F:alpha-1,6-mannosyltransferase activity"/>
    <property type="evidence" value="ECO:0007669"/>
    <property type="project" value="InterPro"/>
</dbReference>
<dbReference type="InterPro" id="IPR007315">
    <property type="entry name" value="PIG-V/Gpi18"/>
</dbReference>
<accession>A0A068WCL5</accession>
<dbReference type="PANTHER" id="PTHR12468">
    <property type="entry name" value="GPI MANNOSYLTRANSFERASE 2"/>
    <property type="match status" value="1"/>
</dbReference>
<feature type="transmembrane region" description="Helical" evidence="11">
    <location>
        <begin position="202"/>
        <end position="221"/>
    </location>
</feature>
<reference evidence="12" key="2">
    <citation type="submission" date="2014-06" db="EMBL/GenBank/DDBJ databases">
        <authorList>
            <person name="Aslett M."/>
        </authorList>
    </citation>
    <scope>NUCLEOTIDE SEQUENCE</scope>
</reference>
<dbReference type="GO" id="GO:0004376">
    <property type="term" value="F:GPI mannosyltransferase activity"/>
    <property type="evidence" value="ECO:0007669"/>
    <property type="project" value="InterPro"/>
</dbReference>
<comment type="caution">
    <text evidence="11">Lacks conserved residue(s) required for the propagation of feature annotation.</text>
</comment>
<evidence type="ECO:0000256" key="6">
    <source>
        <dbReference type="ARBA" id="ARBA00022679"/>
    </source>
</evidence>
<evidence type="ECO:0000256" key="4">
    <source>
        <dbReference type="ARBA" id="ARBA00022502"/>
    </source>
</evidence>
<keyword evidence="10 11" id="KW-0472">Membrane</keyword>
<evidence type="ECO:0000256" key="8">
    <source>
        <dbReference type="ARBA" id="ARBA00022824"/>
    </source>
</evidence>
<organism evidence="12">
    <name type="scientific">Echinococcus granulosus</name>
    <name type="common">Hydatid tapeworm</name>
    <dbReference type="NCBI Taxonomy" id="6210"/>
    <lineage>
        <taxon>Eukaryota</taxon>
        <taxon>Metazoa</taxon>
        <taxon>Spiralia</taxon>
        <taxon>Lophotrochozoa</taxon>
        <taxon>Platyhelminthes</taxon>
        <taxon>Cestoda</taxon>
        <taxon>Eucestoda</taxon>
        <taxon>Cyclophyllidea</taxon>
        <taxon>Taeniidae</taxon>
        <taxon>Echinococcus</taxon>
        <taxon>Echinococcus granulosus group</taxon>
    </lineage>
</organism>
<evidence type="ECO:0000256" key="11">
    <source>
        <dbReference type="RuleBase" id="RU363112"/>
    </source>
</evidence>
<dbReference type="WBParaSite" id="EgrG_001023900">
    <property type="protein sequence ID" value="EgrG_001023900"/>
    <property type="gene ID" value="EgrG_001023900"/>
</dbReference>